<accession>A0AB74UTI7</accession>
<feature type="chain" id="PRO_5044497189" evidence="1">
    <location>
        <begin position="21"/>
        <end position="123"/>
    </location>
</feature>
<reference evidence="2" key="1">
    <citation type="submission" date="2024-10" db="EMBL/GenBank/DDBJ databases">
        <authorList>
            <person name="Lesea H.P."/>
            <person name="Kuehl J.V."/>
            <person name="Chandonia J.-M."/>
        </authorList>
    </citation>
    <scope>NUCLEOTIDE SEQUENCE</scope>
    <source>
        <strain evidence="2">FW102-FHT14D07</strain>
    </source>
</reference>
<proteinExistence type="predicted"/>
<feature type="signal peptide" evidence="1">
    <location>
        <begin position="1"/>
        <end position="20"/>
    </location>
</feature>
<dbReference type="EMBL" id="CP170721">
    <property type="protein sequence ID" value="XIA18049.1"/>
    <property type="molecule type" value="Genomic_DNA"/>
</dbReference>
<dbReference type="RefSeq" id="WP_395120833.1">
    <property type="nucleotide sequence ID" value="NZ_CP170721.1"/>
</dbReference>
<evidence type="ECO:0000256" key="1">
    <source>
        <dbReference type="SAM" id="SignalP"/>
    </source>
</evidence>
<dbReference type="AlphaFoldDB" id="A0AB74UTI7"/>
<name>A0AB74UTI7_9GAMM</name>
<protein>
    <submittedName>
        <fullName evidence="2">Uncharacterized protein</fullName>
    </submittedName>
</protein>
<gene>
    <name evidence="2" type="ORF">ACFYG5_16010</name>
</gene>
<sequence length="123" mass="13287">MNKFVLFLALFLIGIGAASASDKSPNGVYRPTLGTHATSYLKKFPLNKVAVDEIVQYVGTPDKSLSVAGSDYLTYNIEPKSGSGVIEYTYIVKDGVVVNVTYLNSGNFFGVTQRESAIKLQTP</sequence>
<organism evidence="2">
    <name type="scientific">Rhodanobacter sp. FW102-FHT14D07</name>
    <dbReference type="NCBI Taxonomy" id="3351462"/>
    <lineage>
        <taxon>Bacteria</taxon>
        <taxon>Pseudomonadati</taxon>
        <taxon>Pseudomonadota</taxon>
        <taxon>Gammaproteobacteria</taxon>
        <taxon>Lysobacterales</taxon>
        <taxon>Rhodanobacteraceae</taxon>
        <taxon>Rhodanobacter</taxon>
    </lineage>
</organism>
<keyword evidence="1" id="KW-0732">Signal</keyword>
<evidence type="ECO:0000313" key="2">
    <source>
        <dbReference type="EMBL" id="XIA18049.1"/>
    </source>
</evidence>